<evidence type="ECO:0000259" key="8">
    <source>
        <dbReference type="PROSITE" id="PS51384"/>
    </source>
</evidence>
<keyword evidence="10" id="KW-1185">Reference proteome</keyword>
<evidence type="ECO:0000256" key="6">
    <source>
        <dbReference type="ARBA" id="ARBA00023014"/>
    </source>
</evidence>
<keyword evidence="5" id="KW-0408">Iron</keyword>
<keyword evidence="2" id="KW-0001">2Fe-2S</keyword>
<dbReference type="PROSITE" id="PS51085">
    <property type="entry name" value="2FE2S_FER_2"/>
    <property type="match status" value="1"/>
</dbReference>
<evidence type="ECO:0000256" key="2">
    <source>
        <dbReference type="ARBA" id="ARBA00022714"/>
    </source>
</evidence>
<dbReference type="InterPro" id="IPR006058">
    <property type="entry name" value="2Fe2S_fd_BS"/>
</dbReference>
<dbReference type="GO" id="GO:0016491">
    <property type="term" value="F:oxidoreductase activity"/>
    <property type="evidence" value="ECO:0007669"/>
    <property type="project" value="UniProtKB-KW"/>
</dbReference>
<dbReference type="Pfam" id="PF00111">
    <property type="entry name" value="Fer2"/>
    <property type="match status" value="1"/>
</dbReference>
<dbReference type="Gene3D" id="3.40.50.80">
    <property type="entry name" value="Nucleotide-binding domain of ferredoxin-NADP reductase (FNR) module"/>
    <property type="match status" value="1"/>
</dbReference>
<dbReference type="PANTHER" id="PTHR47354:SF1">
    <property type="entry name" value="CARNITINE MONOOXYGENASE REDUCTASE SUBUNIT"/>
    <property type="match status" value="1"/>
</dbReference>
<dbReference type="RefSeq" id="WP_160896650.1">
    <property type="nucleotide sequence ID" value="NZ_WUMU01000030.1"/>
</dbReference>
<dbReference type="PROSITE" id="PS51384">
    <property type="entry name" value="FAD_FR"/>
    <property type="match status" value="1"/>
</dbReference>
<accession>A0A6L7G8X1</accession>
<evidence type="ECO:0000256" key="4">
    <source>
        <dbReference type="ARBA" id="ARBA00023002"/>
    </source>
</evidence>
<dbReference type="PANTHER" id="PTHR47354">
    <property type="entry name" value="NADH OXIDOREDUCTASE HCR"/>
    <property type="match status" value="1"/>
</dbReference>
<dbReference type="EMBL" id="WUMU01000030">
    <property type="protein sequence ID" value="MXN20531.1"/>
    <property type="molecule type" value="Genomic_DNA"/>
</dbReference>
<sequence>MSETTLTLIVTERQEDRGDILRLTLADPSGAALPEVRAGAHVDILVPGMAEETWRQYSLAGDPARADQWQLGILKDPASRGGSVALHGALVPGTAVQITGPRNHFALVPARKTVLLGGGVGVTPMLAMAHELAASGAEWELHYCTRAPDCTAFADLLDQPPFAGHVTLHHGVRGLDPKTLLPAPAAGTHLYICGPEGFMEHILTAAEAMGHTGANVHREYFSAEVDLSGDSFEVECAQSGVTVTVGAEESIVTALARAGIKVEVKCEEGICGTCLTDVLDGTPDHRDHFLTDEEKEENTEVCLCCSRAKSARLVLDL</sequence>
<organism evidence="9 10">
    <name type="scientific">Pseudooceanicola albus</name>
    <dbReference type="NCBI Taxonomy" id="2692189"/>
    <lineage>
        <taxon>Bacteria</taxon>
        <taxon>Pseudomonadati</taxon>
        <taxon>Pseudomonadota</taxon>
        <taxon>Alphaproteobacteria</taxon>
        <taxon>Rhodobacterales</taxon>
        <taxon>Paracoccaceae</taxon>
        <taxon>Pseudooceanicola</taxon>
    </lineage>
</organism>
<evidence type="ECO:0000313" key="9">
    <source>
        <dbReference type="EMBL" id="MXN20531.1"/>
    </source>
</evidence>
<keyword evidence="4" id="KW-0560">Oxidoreductase</keyword>
<dbReference type="CDD" id="cd06185">
    <property type="entry name" value="PDR_like"/>
    <property type="match status" value="1"/>
</dbReference>
<evidence type="ECO:0000259" key="7">
    <source>
        <dbReference type="PROSITE" id="PS51085"/>
    </source>
</evidence>
<dbReference type="Gene3D" id="2.40.30.10">
    <property type="entry name" value="Translation factors"/>
    <property type="match status" value="1"/>
</dbReference>
<dbReference type="Proteomes" id="UP000477911">
    <property type="component" value="Unassembled WGS sequence"/>
</dbReference>
<dbReference type="CDD" id="cd00207">
    <property type="entry name" value="fer2"/>
    <property type="match status" value="1"/>
</dbReference>
<evidence type="ECO:0000256" key="5">
    <source>
        <dbReference type="ARBA" id="ARBA00023004"/>
    </source>
</evidence>
<evidence type="ECO:0000256" key="1">
    <source>
        <dbReference type="ARBA" id="ARBA00022630"/>
    </source>
</evidence>
<dbReference type="InterPro" id="IPR039261">
    <property type="entry name" value="FNR_nucleotide-bd"/>
</dbReference>
<dbReference type="InterPro" id="IPR017927">
    <property type="entry name" value="FAD-bd_FR_type"/>
</dbReference>
<dbReference type="PRINTS" id="PR00409">
    <property type="entry name" value="PHDIOXRDTASE"/>
</dbReference>
<proteinExistence type="predicted"/>
<feature type="domain" description="FAD-binding FR-type" evidence="8">
    <location>
        <begin position="3"/>
        <end position="108"/>
    </location>
</feature>
<dbReference type="Gene3D" id="3.10.20.30">
    <property type="match status" value="1"/>
</dbReference>
<evidence type="ECO:0000256" key="3">
    <source>
        <dbReference type="ARBA" id="ARBA00022723"/>
    </source>
</evidence>
<evidence type="ECO:0000313" key="10">
    <source>
        <dbReference type="Proteomes" id="UP000477911"/>
    </source>
</evidence>
<dbReference type="SUPFAM" id="SSF54292">
    <property type="entry name" value="2Fe-2S ferredoxin-like"/>
    <property type="match status" value="1"/>
</dbReference>
<dbReference type="SUPFAM" id="SSF63380">
    <property type="entry name" value="Riboflavin synthase domain-like"/>
    <property type="match status" value="1"/>
</dbReference>
<gene>
    <name evidence="9" type="ORF">GR170_22095</name>
</gene>
<comment type="caution">
    <text evidence="9">The sequence shown here is derived from an EMBL/GenBank/DDBJ whole genome shotgun (WGS) entry which is preliminary data.</text>
</comment>
<protein>
    <submittedName>
        <fullName evidence="9">2Fe-2S iron-sulfur cluster binding domain-containing protein</fullName>
    </submittedName>
</protein>
<keyword evidence="1" id="KW-0285">Flavoprotein</keyword>
<dbReference type="InterPro" id="IPR001041">
    <property type="entry name" value="2Fe-2S_ferredoxin-type"/>
</dbReference>
<keyword evidence="6" id="KW-0411">Iron-sulfur</keyword>
<dbReference type="GO" id="GO:0051537">
    <property type="term" value="F:2 iron, 2 sulfur cluster binding"/>
    <property type="evidence" value="ECO:0007669"/>
    <property type="project" value="UniProtKB-KW"/>
</dbReference>
<dbReference type="InterPro" id="IPR012675">
    <property type="entry name" value="Beta-grasp_dom_sf"/>
</dbReference>
<name>A0A6L7G8X1_9RHOB</name>
<dbReference type="PROSITE" id="PS00197">
    <property type="entry name" value="2FE2S_FER_1"/>
    <property type="match status" value="1"/>
</dbReference>
<dbReference type="InterPro" id="IPR036010">
    <property type="entry name" value="2Fe-2S_ferredoxin-like_sf"/>
</dbReference>
<dbReference type="GO" id="GO:0046872">
    <property type="term" value="F:metal ion binding"/>
    <property type="evidence" value="ECO:0007669"/>
    <property type="project" value="UniProtKB-KW"/>
</dbReference>
<feature type="domain" description="2Fe-2S ferredoxin-type" evidence="7">
    <location>
        <begin position="223"/>
        <end position="317"/>
    </location>
</feature>
<dbReference type="InterPro" id="IPR050415">
    <property type="entry name" value="MRET"/>
</dbReference>
<dbReference type="AlphaFoldDB" id="A0A6L7G8X1"/>
<keyword evidence="3" id="KW-0479">Metal-binding</keyword>
<dbReference type="SUPFAM" id="SSF52343">
    <property type="entry name" value="Ferredoxin reductase-like, C-terminal NADP-linked domain"/>
    <property type="match status" value="1"/>
</dbReference>
<dbReference type="InterPro" id="IPR017938">
    <property type="entry name" value="Riboflavin_synthase-like_b-brl"/>
</dbReference>
<reference evidence="9 10" key="1">
    <citation type="submission" date="2019-12" db="EMBL/GenBank/DDBJ databases">
        <authorList>
            <person name="Li M."/>
        </authorList>
    </citation>
    <scope>NUCLEOTIDE SEQUENCE [LARGE SCALE GENOMIC DNA]</scope>
    <source>
        <strain evidence="9 10">GBMRC 2024</strain>
    </source>
</reference>